<keyword evidence="2 4" id="KW-0238">DNA-binding</keyword>
<dbReference type="SUPFAM" id="SSF46689">
    <property type="entry name" value="Homeodomain-like"/>
    <property type="match status" value="1"/>
</dbReference>
<protein>
    <submittedName>
        <fullName evidence="7">TetR/AcrR family transcriptional regulator</fullName>
    </submittedName>
</protein>
<comment type="caution">
    <text evidence="7">The sequence shown here is derived from an EMBL/GenBank/DDBJ whole genome shotgun (WGS) entry which is preliminary data.</text>
</comment>
<accession>A0A846XY07</accession>
<dbReference type="Pfam" id="PF00440">
    <property type="entry name" value="TetR_N"/>
    <property type="match status" value="1"/>
</dbReference>
<gene>
    <name evidence="7" type="ORF">HGA08_10415</name>
</gene>
<sequence length="240" mass="25984">MSAQRSARKSRPPAPAGGDRIAPDARPATGRDGPPRRWGGRTSEQRRTERRARLLAAALEIWLEHGWAAVTMRGVCGRTALNDRYFYEHFADRDELLAAVWDDVCTEVFTELSGVVADGVGRPPLETLHAAVARAVELQLAGPARILCADHAGSAILEVRRSTMLTDATDWLMAAAEPYLRPGVDPLALRMSTLMGIGGFLELLAAWRAGTVDVDAQRIITHTGAHATVLSAQYLEIAPS</sequence>
<dbReference type="EMBL" id="JAAXOP010000004">
    <property type="protein sequence ID" value="NKY50625.1"/>
    <property type="molecule type" value="Genomic_DNA"/>
</dbReference>
<name>A0A846XY07_9NOCA</name>
<keyword evidence="3" id="KW-0804">Transcription</keyword>
<evidence type="ECO:0000313" key="7">
    <source>
        <dbReference type="EMBL" id="NKY50625.1"/>
    </source>
</evidence>
<dbReference type="PANTHER" id="PTHR30055">
    <property type="entry name" value="HTH-TYPE TRANSCRIPTIONAL REGULATOR RUTR"/>
    <property type="match status" value="1"/>
</dbReference>
<feature type="compositionally biased region" description="Low complexity" evidence="5">
    <location>
        <begin position="30"/>
        <end position="41"/>
    </location>
</feature>
<keyword evidence="1" id="KW-0805">Transcription regulation</keyword>
<reference evidence="7 8" key="1">
    <citation type="submission" date="2020-04" db="EMBL/GenBank/DDBJ databases">
        <title>MicrobeNet Type strains.</title>
        <authorList>
            <person name="Nicholson A.C."/>
        </authorList>
    </citation>
    <scope>NUCLEOTIDE SEQUENCE [LARGE SCALE GENOMIC DNA]</scope>
    <source>
        <strain evidence="7 8">JCM 12354</strain>
    </source>
</reference>
<feature type="region of interest" description="Disordered" evidence="5">
    <location>
        <begin position="1"/>
        <end position="46"/>
    </location>
</feature>
<organism evidence="7 8">
    <name type="scientific">Nocardia vermiculata</name>
    <dbReference type="NCBI Taxonomy" id="257274"/>
    <lineage>
        <taxon>Bacteria</taxon>
        <taxon>Bacillati</taxon>
        <taxon>Actinomycetota</taxon>
        <taxon>Actinomycetes</taxon>
        <taxon>Mycobacteriales</taxon>
        <taxon>Nocardiaceae</taxon>
        <taxon>Nocardia</taxon>
    </lineage>
</organism>
<dbReference type="GO" id="GO:0003700">
    <property type="term" value="F:DNA-binding transcription factor activity"/>
    <property type="evidence" value="ECO:0007669"/>
    <property type="project" value="TreeGrafter"/>
</dbReference>
<dbReference type="InterPro" id="IPR001647">
    <property type="entry name" value="HTH_TetR"/>
</dbReference>
<proteinExistence type="predicted"/>
<dbReference type="RefSeq" id="WP_084474327.1">
    <property type="nucleotide sequence ID" value="NZ_JAAXOP010000004.1"/>
</dbReference>
<evidence type="ECO:0000256" key="5">
    <source>
        <dbReference type="SAM" id="MobiDB-lite"/>
    </source>
</evidence>
<feature type="DNA-binding region" description="H-T-H motif" evidence="4">
    <location>
        <begin position="71"/>
        <end position="90"/>
    </location>
</feature>
<evidence type="ECO:0000256" key="2">
    <source>
        <dbReference type="ARBA" id="ARBA00023125"/>
    </source>
</evidence>
<dbReference type="PROSITE" id="PS50977">
    <property type="entry name" value="HTH_TETR_2"/>
    <property type="match status" value="1"/>
</dbReference>
<evidence type="ECO:0000256" key="1">
    <source>
        <dbReference type="ARBA" id="ARBA00023015"/>
    </source>
</evidence>
<dbReference type="InterPro" id="IPR050109">
    <property type="entry name" value="HTH-type_TetR-like_transc_reg"/>
</dbReference>
<dbReference type="Proteomes" id="UP000565711">
    <property type="component" value="Unassembled WGS sequence"/>
</dbReference>
<dbReference type="AlphaFoldDB" id="A0A846XY07"/>
<evidence type="ECO:0000259" key="6">
    <source>
        <dbReference type="PROSITE" id="PS50977"/>
    </source>
</evidence>
<keyword evidence="8" id="KW-1185">Reference proteome</keyword>
<dbReference type="Gene3D" id="1.10.357.10">
    <property type="entry name" value="Tetracycline Repressor, domain 2"/>
    <property type="match status" value="1"/>
</dbReference>
<dbReference type="GO" id="GO:0000976">
    <property type="term" value="F:transcription cis-regulatory region binding"/>
    <property type="evidence" value="ECO:0007669"/>
    <property type="project" value="TreeGrafter"/>
</dbReference>
<dbReference type="InterPro" id="IPR009057">
    <property type="entry name" value="Homeodomain-like_sf"/>
</dbReference>
<dbReference type="PANTHER" id="PTHR30055:SF234">
    <property type="entry name" value="HTH-TYPE TRANSCRIPTIONAL REGULATOR BETI"/>
    <property type="match status" value="1"/>
</dbReference>
<evidence type="ECO:0000256" key="4">
    <source>
        <dbReference type="PROSITE-ProRule" id="PRU00335"/>
    </source>
</evidence>
<evidence type="ECO:0000256" key="3">
    <source>
        <dbReference type="ARBA" id="ARBA00023163"/>
    </source>
</evidence>
<evidence type="ECO:0000313" key="8">
    <source>
        <dbReference type="Proteomes" id="UP000565711"/>
    </source>
</evidence>
<feature type="domain" description="HTH tetR-type" evidence="6">
    <location>
        <begin position="48"/>
        <end position="108"/>
    </location>
</feature>
<feature type="compositionally biased region" description="Basic residues" evidence="5">
    <location>
        <begin position="1"/>
        <end position="11"/>
    </location>
</feature>